<feature type="region of interest" description="Disordered" evidence="1">
    <location>
        <begin position="36"/>
        <end position="148"/>
    </location>
</feature>
<feature type="compositionally biased region" description="Low complexity" evidence="1">
    <location>
        <begin position="83"/>
        <end position="93"/>
    </location>
</feature>
<evidence type="ECO:0000256" key="1">
    <source>
        <dbReference type="SAM" id="MobiDB-lite"/>
    </source>
</evidence>
<feature type="compositionally biased region" description="Pro residues" evidence="1">
    <location>
        <begin position="71"/>
        <end position="82"/>
    </location>
</feature>
<feature type="region of interest" description="Disordered" evidence="1">
    <location>
        <begin position="252"/>
        <end position="291"/>
    </location>
</feature>
<accession>A0A183AEZ6</accession>
<keyword evidence="2" id="KW-0732">Signal</keyword>
<name>A0A183AEZ6_9TREM</name>
<evidence type="ECO:0000313" key="3">
    <source>
        <dbReference type="WBParaSite" id="ECPE_0000554401-mRNA-1"/>
    </source>
</evidence>
<feature type="signal peptide" evidence="2">
    <location>
        <begin position="1"/>
        <end position="19"/>
    </location>
</feature>
<feature type="chain" id="PRO_5008145733" evidence="2">
    <location>
        <begin position="20"/>
        <end position="512"/>
    </location>
</feature>
<organism evidence="3">
    <name type="scientific">Echinostoma caproni</name>
    <dbReference type="NCBI Taxonomy" id="27848"/>
    <lineage>
        <taxon>Eukaryota</taxon>
        <taxon>Metazoa</taxon>
        <taxon>Spiralia</taxon>
        <taxon>Lophotrochozoa</taxon>
        <taxon>Platyhelminthes</taxon>
        <taxon>Trematoda</taxon>
        <taxon>Digenea</taxon>
        <taxon>Plagiorchiida</taxon>
        <taxon>Echinostomata</taxon>
        <taxon>Echinostomatoidea</taxon>
        <taxon>Echinostomatidae</taxon>
        <taxon>Echinostoma</taxon>
    </lineage>
</organism>
<evidence type="ECO:0000256" key="2">
    <source>
        <dbReference type="SAM" id="SignalP"/>
    </source>
</evidence>
<dbReference type="WBParaSite" id="ECPE_0000554401-mRNA-1">
    <property type="protein sequence ID" value="ECPE_0000554401-mRNA-1"/>
    <property type="gene ID" value="ECPE_0000554401"/>
</dbReference>
<proteinExistence type="predicted"/>
<feature type="compositionally biased region" description="Low complexity" evidence="1">
    <location>
        <begin position="116"/>
        <end position="133"/>
    </location>
</feature>
<protein>
    <submittedName>
        <fullName evidence="3">Serine/arginine repetitive matrix protein 2</fullName>
    </submittedName>
</protein>
<feature type="region of interest" description="Disordered" evidence="1">
    <location>
        <begin position="163"/>
        <end position="192"/>
    </location>
</feature>
<reference evidence="3" key="1">
    <citation type="submission" date="2016-06" db="UniProtKB">
        <authorList>
            <consortium name="WormBaseParasite"/>
        </authorList>
    </citation>
    <scope>IDENTIFICATION</scope>
</reference>
<feature type="compositionally biased region" description="Basic and acidic residues" evidence="1">
    <location>
        <begin position="36"/>
        <end position="57"/>
    </location>
</feature>
<dbReference type="AlphaFoldDB" id="A0A183AEZ6"/>
<sequence>LFHSLIVLICSTDVDSIYANVPTIIPNGHQPWEEEWAKKSPEYSERSNEHSSYDPRVSDLGAVEPRRPAHRPPPPPPPPAIPAPSTRAPSSPADGTKLQRTESRGSRHTSKPYPSPRGSLLSPGGLSVPSLPGYFTGGPVDKTHHGGPYRPDKFHPHHYEQIVHERPSRPRSKRTTATSQDLAAHGASGSKHSLIISTKRRTLSGVTGTNPIKQRSNSMNALWFGDHPVPSPGALSPNAPLRLSNIQLQAQAELERRHRSSSRAHSLDRRSGLSYGYGTESRLSGAPTDVEGYEGVGYGYDTRGRLIHGGAPIHERAISRKRRLLDGHESLSRVWIPQTDAASTVHSEGPSRSAATRLTEMKAHLDDSAVAFALRDFTAPGVRLSRRASDGDQNSKASYASEHIYAHPSSLKRDSEIYSRVGHKHSYGRRPHSHFGALATDRNSLLHSTRSLYRSEGASHRYQHRPRLVPDRWGSVPLPNPTQYDSLMRSSALSMLSHKSLRDSKYVLESNV</sequence>